<dbReference type="InterPro" id="IPR042171">
    <property type="entry name" value="Acyl-CoA_hotdog"/>
</dbReference>
<evidence type="ECO:0000256" key="7">
    <source>
        <dbReference type="ARBA" id="ARBA00071120"/>
    </source>
</evidence>
<evidence type="ECO:0000256" key="4">
    <source>
        <dbReference type="ARBA" id="ARBA00023098"/>
    </source>
</evidence>
<protein>
    <recommendedName>
        <fullName evidence="7">Acyl-CoA thioesterase 2</fullName>
        <ecNumber evidence="5">3.1.2.20</ecNumber>
    </recommendedName>
    <alternativeName>
        <fullName evidence="8">Thioesterase II</fullName>
    </alternativeName>
</protein>
<dbReference type="EC" id="3.1.2.20" evidence="5"/>
<keyword evidence="12" id="KW-1185">Reference proteome</keyword>
<dbReference type="InterPro" id="IPR049449">
    <property type="entry name" value="TesB_ACOT8-like_N"/>
</dbReference>
<comment type="caution">
    <text evidence="11">The sequence shown here is derived from an EMBL/GenBank/DDBJ whole genome shotgun (WGS) entry which is preliminary data.</text>
</comment>
<dbReference type="InterPro" id="IPR025652">
    <property type="entry name" value="TesB_C"/>
</dbReference>
<gene>
    <name evidence="11" type="ORF">QJU57_05625</name>
</gene>
<evidence type="ECO:0000313" key="11">
    <source>
        <dbReference type="EMBL" id="MDP8148551.1"/>
    </source>
</evidence>
<dbReference type="CDD" id="cd03445">
    <property type="entry name" value="Thioesterase_II_repeat2"/>
    <property type="match status" value="1"/>
</dbReference>
<dbReference type="Proteomes" id="UP001226020">
    <property type="component" value="Unassembled WGS sequence"/>
</dbReference>
<dbReference type="FunFam" id="2.40.160.210:FF:000001">
    <property type="entry name" value="Acyl-CoA thioesterase II"/>
    <property type="match status" value="1"/>
</dbReference>
<dbReference type="AlphaFoldDB" id="A0AAW8CGN8"/>
<dbReference type="GO" id="GO:0047617">
    <property type="term" value="F:fatty acyl-CoA hydrolase activity"/>
    <property type="evidence" value="ECO:0007669"/>
    <property type="project" value="UniProtKB-EC"/>
</dbReference>
<evidence type="ECO:0000256" key="6">
    <source>
        <dbReference type="ARBA" id="ARBA00050943"/>
    </source>
</evidence>
<comment type="subunit">
    <text evidence="2">Homotetramer.</text>
</comment>
<sequence>MKALQKLIELLTLKKLGSHQFQGEVEDLGLPKVFGGQIMAQGLFAAMQQVELQRILHSFHCYFINAGDIHSPIIYETEILREGKSFTSVSVLAKQQNILLCRITASFQLKEQGFDHQSVMPEVAEPTDYYSENELIKSMASLLPTHLKEKFQAERPFEVRIKYANDPFSGVKLPPKQFVWFKTNDEIEAQNQRLQQCLFTYFSDFHCLPTALHPHEKGIMQQGMQFATLDHGIWFHRDFNLNNWTLYALETNNAFGGRGLTKGQVFDQQGKLLASVQQEGLIRAR</sequence>
<dbReference type="InterPro" id="IPR029069">
    <property type="entry name" value="HotDog_dom_sf"/>
</dbReference>
<organism evidence="11 12">
    <name type="scientific">Phocoenobacter atlanticus subsp. atlanticus</name>
    <dbReference type="NCBI Taxonomy" id="3061285"/>
    <lineage>
        <taxon>Bacteria</taxon>
        <taxon>Pseudomonadati</taxon>
        <taxon>Pseudomonadota</taxon>
        <taxon>Gammaproteobacteria</taxon>
        <taxon>Pasteurellales</taxon>
        <taxon>Pasteurellaceae</taxon>
        <taxon>Phocoenobacter</taxon>
        <taxon>Phocoenobacter atlanticus</taxon>
    </lineage>
</organism>
<dbReference type="SUPFAM" id="SSF54637">
    <property type="entry name" value="Thioesterase/thiol ester dehydrase-isomerase"/>
    <property type="match status" value="2"/>
</dbReference>
<feature type="domain" description="Acyl-CoA thioesterase-like N-terminal HotDog" evidence="10">
    <location>
        <begin position="32"/>
        <end position="108"/>
    </location>
</feature>
<evidence type="ECO:0000256" key="5">
    <source>
        <dbReference type="ARBA" id="ARBA00038894"/>
    </source>
</evidence>
<comment type="catalytic activity">
    <reaction evidence="6">
        <text>a fatty acyl-CoA + H2O = a fatty acid + CoA + H(+)</text>
        <dbReference type="Rhea" id="RHEA:16781"/>
        <dbReference type="ChEBI" id="CHEBI:15377"/>
        <dbReference type="ChEBI" id="CHEBI:15378"/>
        <dbReference type="ChEBI" id="CHEBI:28868"/>
        <dbReference type="ChEBI" id="CHEBI:57287"/>
        <dbReference type="ChEBI" id="CHEBI:77636"/>
        <dbReference type="EC" id="3.1.2.20"/>
    </reaction>
    <physiologicalReaction direction="left-to-right" evidence="6">
        <dbReference type="Rhea" id="RHEA:16782"/>
    </physiologicalReaction>
</comment>
<evidence type="ECO:0000313" key="12">
    <source>
        <dbReference type="Proteomes" id="UP001226020"/>
    </source>
</evidence>
<dbReference type="EMBL" id="JASAXT010000008">
    <property type="protein sequence ID" value="MDP8148551.1"/>
    <property type="molecule type" value="Genomic_DNA"/>
</dbReference>
<reference evidence="11 12" key="1">
    <citation type="journal article" date="2023" name="Front. Microbiol.">
        <title>Phylogeography and host specificity of Pasteurellaceae pathogenic to sea-farmed fish in the north-east Atlantic.</title>
        <authorList>
            <person name="Gulla S."/>
            <person name="Colquhoun D.J."/>
            <person name="Olsen A.B."/>
            <person name="Spilsberg B."/>
            <person name="Lagesen K."/>
            <person name="Aakesson C.P."/>
            <person name="Strom S."/>
            <person name="Manji F."/>
            <person name="Birkbeck T.H."/>
            <person name="Nilsen H.K."/>
        </authorList>
    </citation>
    <scope>NUCLEOTIDE SEQUENCE [LARGE SCALE GENOMIC DNA]</scope>
    <source>
        <strain evidence="11 12">NVIB3131</strain>
    </source>
</reference>
<dbReference type="Gene3D" id="2.40.160.210">
    <property type="entry name" value="Acyl-CoA thioesterase, double hotdog domain"/>
    <property type="match status" value="1"/>
</dbReference>
<dbReference type="Pfam" id="PF13622">
    <property type="entry name" value="4HBT_3"/>
    <property type="match status" value="1"/>
</dbReference>
<evidence type="ECO:0000256" key="3">
    <source>
        <dbReference type="ARBA" id="ARBA00022801"/>
    </source>
</evidence>
<dbReference type="CDD" id="cd03444">
    <property type="entry name" value="Thioesterase_II_repeat1"/>
    <property type="match status" value="1"/>
</dbReference>
<evidence type="ECO:0000259" key="9">
    <source>
        <dbReference type="Pfam" id="PF02551"/>
    </source>
</evidence>
<accession>A0AAW8CGN8</accession>
<evidence type="ECO:0000256" key="8">
    <source>
        <dbReference type="ARBA" id="ARBA00079653"/>
    </source>
</evidence>
<dbReference type="PANTHER" id="PTHR11066:SF34">
    <property type="entry name" value="ACYL-COENZYME A THIOESTERASE 8"/>
    <property type="match status" value="1"/>
</dbReference>
<dbReference type="GO" id="GO:0009062">
    <property type="term" value="P:fatty acid catabolic process"/>
    <property type="evidence" value="ECO:0007669"/>
    <property type="project" value="TreeGrafter"/>
</dbReference>
<dbReference type="PANTHER" id="PTHR11066">
    <property type="entry name" value="ACYL-COA THIOESTERASE"/>
    <property type="match status" value="1"/>
</dbReference>
<dbReference type="Pfam" id="PF02551">
    <property type="entry name" value="Acyl_CoA_thio"/>
    <property type="match status" value="1"/>
</dbReference>
<dbReference type="GO" id="GO:0005829">
    <property type="term" value="C:cytosol"/>
    <property type="evidence" value="ECO:0007669"/>
    <property type="project" value="TreeGrafter"/>
</dbReference>
<dbReference type="InterPro" id="IPR003703">
    <property type="entry name" value="Acyl_CoA_thio"/>
</dbReference>
<feature type="domain" description="Acyl-CoA thioesterase 2 C-terminal" evidence="9">
    <location>
        <begin position="148"/>
        <end position="281"/>
    </location>
</feature>
<evidence type="ECO:0000256" key="2">
    <source>
        <dbReference type="ARBA" id="ARBA00011881"/>
    </source>
</evidence>
<keyword evidence="4" id="KW-0443">Lipid metabolism</keyword>
<keyword evidence="3" id="KW-0378">Hydrolase</keyword>
<comment type="similarity">
    <text evidence="1">Belongs to the C/M/P thioester hydrolase family.</text>
</comment>
<evidence type="ECO:0000259" key="10">
    <source>
        <dbReference type="Pfam" id="PF13622"/>
    </source>
</evidence>
<evidence type="ECO:0000256" key="1">
    <source>
        <dbReference type="ARBA" id="ARBA00006538"/>
    </source>
</evidence>
<name>A0AAW8CGN8_9PAST</name>
<proteinExistence type="inferred from homology"/>
<dbReference type="GO" id="GO:0006637">
    <property type="term" value="P:acyl-CoA metabolic process"/>
    <property type="evidence" value="ECO:0007669"/>
    <property type="project" value="InterPro"/>
</dbReference>